<feature type="transmembrane region" description="Helical" evidence="1">
    <location>
        <begin position="72"/>
        <end position="96"/>
    </location>
</feature>
<gene>
    <name evidence="2" type="ORF">C8D85_0360</name>
</gene>
<feature type="transmembrane region" description="Helical" evidence="1">
    <location>
        <begin position="116"/>
        <end position="132"/>
    </location>
</feature>
<protein>
    <submittedName>
        <fullName evidence="2">Uncharacterized protein DUF4405</fullName>
    </submittedName>
</protein>
<keyword evidence="1" id="KW-1133">Transmembrane helix</keyword>
<evidence type="ECO:0000313" key="3">
    <source>
        <dbReference type="Proteomes" id="UP000295729"/>
    </source>
</evidence>
<comment type="caution">
    <text evidence="2">The sequence shown here is derived from an EMBL/GenBank/DDBJ whole genome shotgun (WGS) entry which is preliminary data.</text>
</comment>
<feature type="transmembrane region" description="Helical" evidence="1">
    <location>
        <begin position="9"/>
        <end position="27"/>
    </location>
</feature>
<proteinExistence type="predicted"/>
<name>A0A4R6XCU3_9GAMM</name>
<dbReference type="Proteomes" id="UP000295729">
    <property type="component" value="Unassembled WGS sequence"/>
</dbReference>
<dbReference type="AlphaFoldDB" id="A0A4R6XCU3"/>
<dbReference type="RefSeq" id="WP_133559640.1">
    <property type="nucleotide sequence ID" value="NZ_SNZA01000001.1"/>
</dbReference>
<sequence>MKTPFSVKLFLDCFGLALLISSLAYYWQTNVFHEVVGFTFMALVLCHNIINRKWYTSSAKRMSSQRWGSIRLLSHAVLILMVILLLITSTLLSRSINPIGPFTNDFSIKQWHQASAYWLLLMIGVHIGKHFPKMKGYLRSKIWKGKFGETPKFLSLGLWLTIVYIGAYAFAQLDIKNKALMVQTMNFWDFTNQSMSFFALAFLLVLAIMKMTALISRYLK</sequence>
<evidence type="ECO:0000313" key="2">
    <source>
        <dbReference type="EMBL" id="TDR15007.1"/>
    </source>
</evidence>
<keyword evidence="1" id="KW-0472">Membrane</keyword>
<keyword evidence="3" id="KW-1185">Reference proteome</keyword>
<feature type="transmembrane region" description="Helical" evidence="1">
    <location>
        <begin position="195"/>
        <end position="215"/>
    </location>
</feature>
<organism evidence="2 3">
    <name type="scientific">Marinomonas communis</name>
    <dbReference type="NCBI Taxonomy" id="28254"/>
    <lineage>
        <taxon>Bacteria</taxon>
        <taxon>Pseudomonadati</taxon>
        <taxon>Pseudomonadota</taxon>
        <taxon>Gammaproteobacteria</taxon>
        <taxon>Oceanospirillales</taxon>
        <taxon>Oceanospirillaceae</taxon>
        <taxon>Marinomonas</taxon>
    </lineage>
</organism>
<evidence type="ECO:0000256" key="1">
    <source>
        <dbReference type="SAM" id="Phobius"/>
    </source>
</evidence>
<keyword evidence="1" id="KW-0812">Transmembrane</keyword>
<feature type="transmembrane region" description="Helical" evidence="1">
    <location>
        <begin position="153"/>
        <end position="175"/>
    </location>
</feature>
<dbReference type="EMBL" id="SNZA01000001">
    <property type="protein sequence ID" value="TDR15007.1"/>
    <property type="molecule type" value="Genomic_DNA"/>
</dbReference>
<feature type="transmembrane region" description="Helical" evidence="1">
    <location>
        <begin position="33"/>
        <end position="51"/>
    </location>
</feature>
<accession>A0A4R6XCU3</accession>
<dbReference type="OrthoDB" id="9779183at2"/>
<reference evidence="2 3" key="1">
    <citation type="submission" date="2019-03" db="EMBL/GenBank/DDBJ databases">
        <title>Genomic Encyclopedia of Type Strains, Phase IV (KMG-IV): sequencing the most valuable type-strain genomes for metagenomic binning, comparative biology and taxonomic classification.</title>
        <authorList>
            <person name="Goeker M."/>
        </authorList>
    </citation>
    <scope>NUCLEOTIDE SEQUENCE [LARGE SCALE GENOMIC DNA]</scope>
    <source>
        <strain evidence="2 3">DSM 5604</strain>
    </source>
</reference>